<evidence type="ECO:0000313" key="2">
    <source>
        <dbReference type="Proteomes" id="UP000031623"/>
    </source>
</evidence>
<organism evidence="1 2">
    <name type="scientific">Thioploca ingrica</name>
    <dbReference type="NCBI Taxonomy" id="40754"/>
    <lineage>
        <taxon>Bacteria</taxon>
        <taxon>Pseudomonadati</taxon>
        <taxon>Pseudomonadota</taxon>
        <taxon>Gammaproteobacteria</taxon>
        <taxon>Thiotrichales</taxon>
        <taxon>Thiotrichaceae</taxon>
        <taxon>Thioploca</taxon>
    </lineage>
</organism>
<proteinExistence type="predicted"/>
<dbReference type="KEGG" id="tig:THII_3713"/>
<evidence type="ECO:0000313" key="1">
    <source>
        <dbReference type="EMBL" id="BAP58010.1"/>
    </source>
</evidence>
<dbReference type="Proteomes" id="UP000031623">
    <property type="component" value="Chromosome"/>
</dbReference>
<dbReference type="EMBL" id="AP014633">
    <property type="protein sequence ID" value="BAP58010.1"/>
    <property type="molecule type" value="Genomic_DNA"/>
</dbReference>
<name>A0A090AQQ6_9GAMM</name>
<dbReference type="AlphaFoldDB" id="A0A090AQQ6"/>
<reference evidence="1 2" key="1">
    <citation type="journal article" date="2014" name="ISME J.">
        <title>Ecophysiology of Thioploca ingrica as revealed by the complete genome sequence supplemented with proteomic evidence.</title>
        <authorList>
            <person name="Kojima H."/>
            <person name="Ogura Y."/>
            <person name="Yamamoto N."/>
            <person name="Togashi T."/>
            <person name="Mori H."/>
            <person name="Watanabe T."/>
            <person name="Nemoto F."/>
            <person name="Kurokawa K."/>
            <person name="Hayashi T."/>
            <person name="Fukui M."/>
        </authorList>
    </citation>
    <scope>NUCLEOTIDE SEQUENCE [LARGE SCALE GENOMIC DNA]</scope>
</reference>
<sequence>MLATVRAAGWLCRREMAGNRCVTSPVRGGLNRRTAGKDQHLIFIYRDSLTTRGARTGSACADALSLPVLKDEVSRAIRMNTLPLSFSNCRGVVLSLSMEKFYESKVICICHSGDASRSDGC</sequence>
<gene>
    <name evidence="1" type="ORF">THII_3713</name>
</gene>
<dbReference type="HOGENOM" id="CLU_2036990_0_0_6"/>
<protein>
    <submittedName>
        <fullName evidence="1">Uncharacterized protein</fullName>
    </submittedName>
</protein>
<keyword evidence="2" id="KW-1185">Reference proteome</keyword>
<accession>A0A090AQQ6</accession>